<accession>A0A2A9PFB0</accession>
<gene>
    <name evidence="3" type="ORF">XA68_11336</name>
</gene>
<dbReference type="AlphaFoldDB" id="A0A2A9PFB0"/>
<evidence type="ECO:0000313" key="3">
    <source>
        <dbReference type="EMBL" id="PFH60175.1"/>
    </source>
</evidence>
<keyword evidence="2" id="KW-0732">Signal</keyword>
<name>A0A2A9PFB0_OPHUN</name>
<evidence type="ECO:0008006" key="5">
    <source>
        <dbReference type="Google" id="ProtNLM"/>
    </source>
</evidence>
<evidence type="ECO:0000256" key="1">
    <source>
        <dbReference type="SAM" id="MobiDB-lite"/>
    </source>
</evidence>
<feature type="chain" id="PRO_5013196780" description="Hydrophobin" evidence="2">
    <location>
        <begin position="19"/>
        <end position="141"/>
    </location>
</feature>
<dbReference type="EMBL" id="LAZP02000145">
    <property type="protein sequence ID" value="PFH60175.1"/>
    <property type="molecule type" value="Genomic_DNA"/>
</dbReference>
<organism evidence="3 4">
    <name type="scientific">Ophiocordyceps unilateralis</name>
    <name type="common">Zombie-ant fungus</name>
    <name type="synonym">Torrubia unilateralis</name>
    <dbReference type="NCBI Taxonomy" id="268505"/>
    <lineage>
        <taxon>Eukaryota</taxon>
        <taxon>Fungi</taxon>
        <taxon>Dikarya</taxon>
        <taxon>Ascomycota</taxon>
        <taxon>Pezizomycotina</taxon>
        <taxon>Sordariomycetes</taxon>
        <taxon>Hypocreomycetidae</taxon>
        <taxon>Hypocreales</taxon>
        <taxon>Ophiocordycipitaceae</taxon>
        <taxon>Ophiocordyceps</taxon>
    </lineage>
</organism>
<reference evidence="3 4" key="2">
    <citation type="journal article" date="2017" name="Sci. Rep.">
        <title>Ant-infecting Ophiocordyceps genomes reveal a high diversity of potential behavioral manipulation genes and a possible major role for enterotoxins.</title>
        <authorList>
            <person name="de Bekker C."/>
            <person name="Ohm R.A."/>
            <person name="Evans H.C."/>
            <person name="Brachmann A."/>
            <person name="Hughes D.P."/>
        </authorList>
    </citation>
    <scope>NUCLEOTIDE SEQUENCE [LARGE SCALE GENOMIC DNA]</scope>
    <source>
        <strain evidence="3 4">SC16a</strain>
    </source>
</reference>
<feature type="region of interest" description="Disordered" evidence="1">
    <location>
        <begin position="75"/>
        <end position="141"/>
    </location>
</feature>
<reference evidence="3 4" key="1">
    <citation type="journal article" date="2015" name="BMC Genomics">
        <title>Gene expression during zombie ant biting behavior reflects the complexity underlying fungal parasitic behavioral manipulation.</title>
        <authorList>
            <person name="de Bekker C."/>
            <person name="Ohm R.A."/>
            <person name="Loreto R.G."/>
            <person name="Sebastian A."/>
            <person name="Albert I."/>
            <person name="Merrow M."/>
            <person name="Brachmann A."/>
            <person name="Hughes D.P."/>
        </authorList>
    </citation>
    <scope>NUCLEOTIDE SEQUENCE [LARGE SCALE GENOMIC DNA]</scope>
    <source>
        <strain evidence="3 4">SC16a</strain>
    </source>
</reference>
<feature type="signal peptide" evidence="2">
    <location>
        <begin position="1"/>
        <end position="18"/>
    </location>
</feature>
<proteinExistence type="predicted"/>
<dbReference type="OrthoDB" id="10490044at2759"/>
<sequence>MKVPSLLVLVASVQTVLAGSEALKCGVCDKNLLAIIHDNAHCIVGAILPAVNQGITRTACPRNYLNCCFWSKKPKPMPSPSPTPTPTPTPTPQPIPPQRQYPYGQFAGFGQFGGNRGFGGGGGGNRGNSNNGGYNKRDWKA</sequence>
<protein>
    <recommendedName>
        <fullName evidence="5">Hydrophobin</fullName>
    </recommendedName>
</protein>
<evidence type="ECO:0000256" key="2">
    <source>
        <dbReference type="SAM" id="SignalP"/>
    </source>
</evidence>
<comment type="caution">
    <text evidence="3">The sequence shown here is derived from an EMBL/GenBank/DDBJ whole genome shotgun (WGS) entry which is preliminary data.</text>
</comment>
<feature type="compositionally biased region" description="Gly residues" evidence="1">
    <location>
        <begin position="110"/>
        <end position="126"/>
    </location>
</feature>
<feature type="compositionally biased region" description="Pro residues" evidence="1">
    <location>
        <begin position="76"/>
        <end position="99"/>
    </location>
</feature>
<dbReference type="Proteomes" id="UP000037136">
    <property type="component" value="Unassembled WGS sequence"/>
</dbReference>
<keyword evidence="4" id="KW-1185">Reference proteome</keyword>
<evidence type="ECO:0000313" key="4">
    <source>
        <dbReference type="Proteomes" id="UP000037136"/>
    </source>
</evidence>